<dbReference type="EMBL" id="CM045764">
    <property type="protein sequence ID" value="KAI8005839.1"/>
    <property type="molecule type" value="Genomic_DNA"/>
</dbReference>
<comment type="caution">
    <text evidence="1">The sequence shown here is derived from an EMBL/GenBank/DDBJ whole genome shotgun (WGS) entry which is preliminary data.</text>
</comment>
<keyword evidence="2" id="KW-1185">Reference proteome</keyword>
<reference evidence="1 2" key="1">
    <citation type="journal article" date="2022" name="Plant J.">
        <title>Chromosome-level genome of Camellia lanceoleosa provides a valuable resource for understanding genome evolution and self-incompatibility.</title>
        <authorList>
            <person name="Gong W."/>
            <person name="Xiao S."/>
            <person name="Wang L."/>
            <person name="Liao Z."/>
            <person name="Chang Y."/>
            <person name="Mo W."/>
            <person name="Hu G."/>
            <person name="Li W."/>
            <person name="Zhao G."/>
            <person name="Zhu H."/>
            <person name="Hu X."/>
            <person name="Ji K."/>
            <person name="Xiang X."/>
            <person name="Song Q."/>
            <person name="Yuan D."/>
            <person name="Jin S."/>
            <person name="Zhang L."/>
        </authorList>
    </citation>
    <scope>NUCLEOTIDE SEQUENCE [LARGE SCALE GENOMIC DNA]</scope>
    <source>
        <strain evidence="1">SQ_2022a</strain>
    </source>
</reference>
<protein>
    <submittedName>
        <fullName evidence="1">Protein BRASSINAZOLE-RESISTANT 2</fullName>
    </submittedName>
</protein>
<proteinExistence type="predicted"/>
<evidence type="ECO:0000313" key="2">
    <source>
        <dbReference type="Proteomes" id="UP001060215"/>
    </source>
</evidence>
<organism evidence="1 2">
    <name type="scientific">Camellia lanceoleosa</name>
    <dbReference type="NCBI Taxonomy" id="1840588"/>
    <lineage>
        <taxon>Eukaryota</taxon>
        <taxon>Viridiplantae</taxon>
        <taxon>Streptophyta</taxon>
        <taxon>Embryophyta</taxon>
        <taxon>Tracheophyta</taxon>
        <taxon>Spermatophyta</taxon>
        <taxon>Magnoliopsida</taxon>
        <taxon>eudicotyledons</taxon>
        <taxon>Gunneridae</taxon>
        <taxon>Pentapetalae</taxon>
        <taxon>asterids</taxon>
        <taxon>Ericales</taxon>
        <taxon>Theaceae</taxon>
        <taxon>Camellia</taxon>
    </lineage>
</organism>
<gene>
    <name evidence="1" type="ORF">LOK49_LG07G01143</name>
</gene>
<dbReference type="Proteomes" id="UP001060215">
    <property type="component" value="Chromosome 7"/>
</dbReference>
<evidence type="ECO:0000313" key="1">
    <source>
        <dbReference type="EMBL" id="KAI8005839.1"/>
    </source>
</evidence>
<accession>A0ACC0GYN5</accession>
<sequence length="164" mass="18367">MGGNEVEGADFYQDPSFRYPYPLPWDDNNPSSGDITGGKGEGGNIRIFRALSIRRRKRALASKIYSGLRAQGNYNLPKHCDSRTRWQLQPTRWHCDNNENLPCGAPQSSHSQLRTPIRALWHHPSTTAITTASLLPMLGKEPFINIPEDTIREALKVVLGIIST</sequence>
<name>A0ACC0GYN5_9ERIC</name>